<keyword evidence="2 5" id="KW-0813">Transport</keyword>
<dbReference type="SUPFAM" id="SSF54611">
    <property type="entry name" value="SecB-like"/>
    <property type="match status" value="1"/>
</dbReference>
<dbReference type="EMBL" id="APHR01000052">
    <property type="protein sequence ID" value="EMR12563.1"/>
    <property type="molecule type" value="Genomic_DNA"/>
</dbReference>
<dbReference type="eggNOG" id="COG1952">
    <property type="taxonomic scope" value="Bacteria"/>
</dbReference>
<comment type="caution">
    <text evidence="6">The sequence shown here is derived from an EMBL/GenBank/DDBJ whole genome shotgun (WGS) entry which is preliminary data.</text>
</comment>
<dbReference type="AlphaFoldDB" id="M7NUV6"/>
<comment type="subunit">
    <text evidence="5">Homotetramer, a dimer of dimers. One homotetramer interacts with 1 SecA dimer.</text>
</comment>
<dbReference type="GO" id="GO:0051082">
    <property type="term" value="F:unfolded protein binding"/>
    <property type="evidence" value="ECO:0007669"/>
    <property type="project" value="InterPro"/>
</dbReference>
<gene>
    <name evidence="5" type="primary">secB</name>
    <name evidence="6" type="ORF">MPL1_09682</name>
</gene>
<evidence type="ECO:0000313" key="7">
    <source>
        <dbReference type="Proteomes" id="UP000012019"/>
    </source>
</evidence>
<proteinExistence type="inferred from homology"/>
<comment type="subcellular location">
    <subcellularLocation>
        <location evidence="5">Cytoplasm</location>
    </subcellularLocation>
</comment>
<dbReference type="GO" id="GO:0051262">
    <property type="term" value="P:protein tetramerization"/>
    <property type="evidence" value="ECO:0007669"/>
    <property type="project" value="InterPro"/>
</dbReference>
<reference evidence="6 7" key="1">
    <citation type="journal article" date="2013" name="Genome Announc.">
        <title>Draft Genome Sequence of Methylophaga lonarensis MPLT, a Haloalkaliphilic (Non-Methane-Utilizing) Methylotroph.</title>
        <authorList>
            <person name="Shetty S.A."/>
            <person name="Marathe N.P."/>
            <person name="Munot H."/>
            <person name="Antony C.P."/>
            <person name="Dhotre D.P."/>
            <person name="Murrell J.C."/>
            <person name="Shouche Y.S."/>
        </authorList>
    </citation>
    <scope>NUCLEOTIDE SEQUENCE [LARGE SCALE GENOMIC DNA]</scope>
    <source>
        <strain evidence="6 7">MPL</strain>
    </source>
</reference>
<evidence type="ECO:0000256" key="1">
    <source>
        <dbReference type="ARBA" id="ARBA00009990"/>
    </source>
</evidence>
<evidence type="ECO:0000256" key="5">
    <source>
        <dbReference type="HAMAP-Rule" id="MF_00821"/>
    </source>
</evidence>
<dbReference type="RefSeq" id="WP_009726906.1">
    <property type="nucleotide sequence ID" value="NZ_APHR01000052.1"/>
</dbReference>
<dbReference type="GO" id="GO:0015031">
    <property type="term" value="P:protein transport"/>
    <property type="evidence" value="ECO:0007669"/>
    <property type="project" value="UniProtKB-UniRule"/>
</dbReference>
<keyword evidence="7" id="KW-1185">Reference proteome</keyword>
<evidence type="ECO:0000313" key="6">
    <source>
        <dbReference type="EMBL" id="EMR12563.1"/>
    </source>
</evidence>
<dbReference type="InterPro" id="IPR003708">
    <property type="entry name" value="SecB"/>
</dbReference>
<dbReference type="NCBIfam" id="NF004392">
    <property type="entry name" value="PRK05751.1-3"/>
    <property type="match status" value="1"/>
</dbReference>
<dbReference type="Pfam" id="PF02556">
    <property type="entry name" value="SecB"/>
    <property type="match status" value="1"/>
</dbReference>
<name>M7NUV6_9GAMM</name>
<dbReference type="Gene3D" id="3.10.420.10">
    <property type="entry name" value="SecB-like"/>
    <property type="match status" value="1"/>
</dbReference>
<organism evidence="6 7">
    <name type="scientific">Methylophaga lonarensis MPL</name>
    <dbReference type="NCBI Taxonomy" id="1286106"/>
    <lineage>
        <taxon>Bacteria</taxon>
        <taxon>Pseudomonadati</taxon>
        <taxon>Pseudomonadota</taxon>
        <taxon>Gammaproteobacteria</taxon>
        <taxon>Thiotrichales</taxon>
        <taxon>Piscirickettsiaceae</taxon>
        <taxon>Methylophaga</taxon>
    </lineage>
</organism>
<keyword evidence="5" id="KW-0963">Cytoplasm</keyword>
<dbReference type="NCBIfam" id="TIGR00809">
    <property type="entry name" value="secB"/>
    <property type="match status" value="1"/>
</dbReference>
<keyword evidence="3 5" id="KW-0653">Protein transport</keyword>
<sequence length="166" mass="18619">MAEENTAANQEQQPKFLIQKIYTKDISFEAPNSPEVFREEWNPQLDLQLGNDYQRIDEDNHEIVLSVTVTARVGDKVAFLAEVKQAGIFTLTGYTKEEMGPLVGSYCPTTLFPFVREVVSDVVTKGGFPALVLAPVNFDALYMHQIERAREQQAAAEQQAGQDQTH</sequence>
<dbReference type="PANTHER" id="PTHR36918">
    <property type="match status" value="1"/>
</dbReference>
<evidence type="ECO:0000256" key="3">
    <source>
        <dbReference type="ARBA" id="ARBA00022927"/>
    </source>
</evidence>
<dbReference type="GO" id="GO:0006457">
    <property type="term" value="P:protein folding"/>
    <property type="evidence" value="ECO:0007669"/>
    <property type="project" value="UniProtKB-UniRule"/>
</dbReference>
<dbReference type="PATRIC" id="fig|1286106.3.peg.1939"/>
<dbReference type="Proteomes" id="UP000012019">
    <property type="component" value="Unassembled WGS sequence"/>
</dbReference>
<protein>
    <recommendedName>
        <fullName evidence="5">Protein-export protein SecB</fullName>
    </recommendedName>
</protein>
<dbReference type="STRING" id="1286106.MPL1_09682"/>
<comment type="function">
    <text evidence="5">One of the proteins required for the normal export of preproteins out of the cell cytoplasm. It is a molecular chaperone that binds to a subset of precursor proteins, maintaining them in a translocation-competent state. It also specifically binds to its receptor SecA.</text>
</comment>
<evidence type="ECO:0000256" key="2">
    <source>
        <dbReference type="ARBA" id="ARBA00022448"/>
    </source>
</evidence>
<dbReference type="OrthoDB" id="9795145at2"/>
<evidence type="ECO:0000256" key="4">
    <source>
        <dbReference type="ARBA" id="ARBA00023010"/>
    </source>
</evidence>
<dbReference type="PANTHER" id="PTHR36918:SF1">
    <property type="entry name" value="PROTEIN-EXPORT PROTEIN SECB"/>
    <property type="match status" value="1"/>
</dbReference>
<dbReference type="HAMAP" id="MF_00821">
    <property type="entry name" value="SecB"/>
    <property type="match status" value="1"/>
</dbReference>
<keyword evidence="4 5" id="KW-0811">Translocation</keyword>
<comment type="similarity">
    <text evidence="1 5">Belongs to the SecB family.</text>
</comment>
<dbReference type="NCBIfam" id="NF004393">
    <property type="entry name" value="PRK05751.1-4"/>
    <property type="match status" value="1"/>
</dbReference>
<dbReference type="PRINTS" id="PR01594">
    <property type="entry name" value="SECBCHAPRONE"/>
</dbReference>
<dbReference type="InterPro" id="IPR035958">
    <property type="entry name" value="SecB-like_sf"/>
</dbReference>
<dbReference type="GO" id="GO:0005737">
    <property type="term" value="C:cytoplasm"/>
    <property type="evidence" value="ECO:0007669"/>
    <property type="project" value="UniProtKB-SubCell"/>
</dbReference>
<accession>M7NUV6</accession>
<keyword evidence="5" id="KW-0143">Chaperone</keyword>